<evidence type="ECO:0000256" key="1">
    <source>
        <dbReference type="SAM" id="Phobius"/>
    </source>
</evidence>
<protein>
    <submittedName>
        <fullName evidence="2">Uncharacterized protein</fullName>
    </submittedName>
</protein>
<dbReference type="Proteomes" id="UP001497383">
    <property type="component" value="Chromosome 8"/>
</dbReference>
<reference evidence="2 3" key="1">
    <citation type="submission" date="2024-03" db="EMBL/GenBank/DDBJ databases">
        <authorList>
            <person name="Brejova B."/>
        </authorList>
    </citation>
    <scope>NUCLEOTIDE SEQUENCE [LARGE SCALE GENOMIC DNA]</scope>
    <source>
        <strain evidence="2 3">CBS 14171</strain>
    </source>
</reference>
<keyword evidence="3" id="KW-1185">Reference proteome</keyword>
<organism evidence="2 3">
    <name type="scientific">Lodderomyces beijingensis</name>
    <dbReference type="NCBI Taxonomy" id="1775926"/>
    <lineage>
        <taxon>Eukaryota</taxon>
        <taxon>Fungi</taxon>
        <taxon>Dikarya</taxon>
        <taxon>Ascomycota</taxon>
        <taxon>Saccharomycotina</taxon>
        <taxon>Pichiomycetes</taxon>
        <taxon>Debaryomycetaceae</taxon>
        <taxon>Candida/Lodderomyces clade</taxon>
        <taxon>Lodderomyces</taxon>
    </lineage>
</organism>
<name>A0ABP0ZUF1_9ASCO</name>
<dbReference type="GeneID" id="92211190"/>
<dbReference type="RefSeq" id="XP_066832932.1">
    <property type="nucleotide sequence ID" value="XM_066976387.1"/>
</dbReference>
<sequence length="136" mass="15726">MPTAEEALSHLSHETPIGAKLRQQKNLRQNYPLLYKPFKLFYNYYYSCPVVYYSQGEALIYHIVTITLVVLVGYYLLWVVPWVLVKWSEGIFYYVTGSRANLSVVTSLWRGQAVSYGNSTLNRALFGLLYEMSGKH</sequence>
<dbReference type="EMBL" id="OZ022412">
    <property type="protein sequence ID" value="CAK9442251.1"/>
    <property type="molecule type" value="Genomic_DNA"/>
</dbReference>
<proteinExistence type="predicted"/>
<evidence type="ECO:0000313" key="3">
    <source>
        <dbReference type="Proteomes" id="UP001497383"/>
    </source>
</evidence>
<accession>A0ABP0ZUF1</accession>
<gene>
    <name evidence="2" type="ORF">LODBEIA_P59940</name>
</gene>
<feature type="transmembrane region" description="Helical" evidence="1">
    <location>
        <begin position="59"/>
        <end position="84"/>
    </location>
</feature>
<evidence type="ECO:0000313" key="2">
    <source>
        <dbReference type="EMBL" id="CAK9442251.1"/>
    </source>
</evidence>
<keyword evidence="1" id="KW-1133">Transmembrane helix</keyword>
<keyword evidence="1" id="KW-0812">Transmembrane</keyword>
<keyword evidence="1" id="KW-0472">Membrane</keyword>